<name>A0A419NAP5_9GAMM</name>
<dbReference type="Proteomes" id="UP000284908">
    <property type="component" value="Unassembled WGS sequence"/>
</dbReference>
<accession>A0A419NAP5</accession>
<reference evidence="1 2" key="1">
    <citation type="submission" date="2018-09" db="EMBL/GenBank/DDBJ databases">
        <authorList>
            <person name="Le Fleche-Mateos A."/>
        </authorList>
    </citation>
    <scope>NUCLEOTIDE SEQUENCE [LARGE SCALE GENOMIC DNA]</scope>
    <source>
        <strain evidence="1 2">DSM 27399</strain>
    </source>
</reference>
<keyword evidence="2" id="KW-1185">Reference proteome</keyword>
<dbReference type="OrthoDB" id="6636600at2"/>
<comment type="caution">
    <text evidence="1">The sequence shown here is derived from an EMBL/GenBank/DDBJ whole genome shotgun (WGS) entry which is preliminary data.</text>
</comment>
<gene>
    <name evidence="1" type="ORF">D6C13_07960</name>
</gene>
<dbReference type="AlphaFoldDB" id="A0A419NAP5"/>
<dbReference type="RefSeq" id="WP_120132254.1">
    <property type="nucleotide sequence ID" value="NZ_RAHH01000008.1"/>
</dbReference>
<dbReference type="EMBL" id="RAHH01000008">
    <property type="protein sequence ID" value="RJT45019.1"/>
    <property type="molecule type" value="Genomic_DNA"/>
</dbReference>
<sequence length="204" mass="23758">MVKHERLIKFPMPDWNRVISSDLDSIAYCLCYQYDIDLNGNGPYGFNTNKASGIINDAFPNLFFYENNGKNNKVKLLSTQAIKSNGIYLYGNVDKINLLQQDLNYYYLSEKKNEMRLKRSLAPEPLPSEPLLLNLVRNREYRSDSIKRIIDSECGLFVYHHYMPAAGDCVILFDRHLVFSLKNIALNFDVEYFEVDSIDFLKAW</sequence>
<evidence type="ECO:0000313" key="2">
    <source>
        <dbReference type="Proteomes" id="UP000284908"/>
    </source>
</evidence>
<protein>
    <submittedName>
        <fullName evidence="1">Uncharacterized protein</fullName>
    </submittedName>
</protein>
<proteinExistence type="predicted"/>
<organism evidence="1 2">
    <name type="scientific">Rahnella woolbedingensis</name>
    <dbReference type="NCBI Taxonomy" id="1510574"/>
    <lineage>
        <taxon>Bacteria</taxon>
        <taxon>Pseudomonadati</taxon>
        <taxon>Pseudomonadota</taxon>
        <taxon>Gammaproteobacteria</taxon>
        <taxon>Enterobacterales</taxon>
        <taxon>Yersiniaceae</taxon>
        <taxon>Rahnella</taxon>
    </lineage>
</organism>
<evidence type="ECO:0000313" key="1">
    <source>
        <dbReference type="EMBL" id="RJT45019.1"/>
    </source>
</evidence>